<evidence type="ECO:0000313" key="1">
    <source>
        <dbReference type="EMBL" id="AZS38191.1"/>
    </source>
</evidence>
<dbReference type="KEGG" id="mlv:CVS47_02842"/>
<protein>
    <submittedName>
        <fullName evidence="1">Uncharacterized protein</fullName>
    </submittedName>
</protein>
<organism evidence="1 2">
    <name type="scientific">Microbacterium lemovicicum</name>
    <dbReference type="NCBI Taxonomy" id="1072463"/>
    <lineage>
        <taxon>Bacteria</taxon>
        <taxon>Bacillati</taxon>
        <taxon>Actinomycetota</taxon>
        <taxon>Actinomycetes</taxon>
        <taxon>Micrococcales</taxon>
        <taxon>Microbacteriaceae</taxon>
        <taxon>Microbacterium</taxon>
    </lineage>
</organism>
<gene>
    <name evidence="1" type="ORF">CVS47_02842</name>
</gene>
<accession>A0A3Q9J4G9</accession>
<sequence length="94" mass="10523">MAFARVLKVTPMDLLVPPAFPDGTTVVKMTAFDLLDRSEIGPWLRHESPLSMPDDVPGVADVTADDWLGHYRVDARQIEIAPVNEEFPHRRALT</sequence>
<dbReference type="AlphaFoldDB" id="A0A3Q9J4G9"/>
<proteinExistence type="predicted"/>
<evidence type="ECO:0000313" key="2">
    <source>
        <dbReference type="Proteomes" id="UP000276888"/>
    </source>
</evidence>
<keyword evidence="2" id="KW-1185">Reference proteome</keyword>
<reference evidence="1 2" key="1">
    <citation type="submission" date="2018-08" db="EMBL/GenBank/DDBJ databases">
        <title>Microbacterium lemovicicum sp. nov., a bacterium isolated from a natural uranium-rich soil.</title>
        <authorList>
            <person name="ORTET P."/>
        </authorList>
    </citation>
    <scope>NUCLEOTIDE SEQUENCE [LARGE SCALE GENOMIC DNA]</scope>
    <source>
        <strain evidence="1 2">Viu22</strain>
    </source>
</reference>
<dbReference type="EMBL" id="CP031423">
    <property type="protein sequence ID" value="AZS38191.1"/>
    <property type="molecule type" value="Genomic_DNA"/>
</dbReference>
<dbReference type="Proteomes" id="UP000276888">
    <property type="component" value="Chromosome"/>
</dbReference>
<name>A0A3Q9J4G9_9MICO</name>